<feature type="chain" id="PRO_5012589437" description="DUF4359 domain-containing protein" evidence="1">
    <location>
        <begin position="24"/>
        <end position="129"/>
    </location>
</feature>
<organism evidence="2 3">
    <name type="scientific">Roseofilum reptotaenium AO1-A</name>
    <dbReference type="NCBI Taxonomy" id="1925591"/>
    <lineage>
        <taxon>Bacteria</taxon>
        <taxon>Bacillati</taxon>
        <taxon>Cyanobacteriota</taxon>
        <taxon>Cyanophyceae</taxon>
        <taxon>Desertifilales</taxon>
        <taxon>Desertifilaceae</taxon>
        <taxon>Roseofilum</taxon>
    </lineage>
</organism>
<protein>
    <recommendedName>
        <fullName evidence="4">DUF4359 domain-containing protein</fullName>
    </recommendedName>
</protein>
<keyword evidence="1" id="KW-0732">Signal</keyword>
<dbReference type="EMBL" id="MLAW01000052">
    <property type="protein sequence ID" value="OJJ19675.1"/>
    <property type="molecule type" value="Genomic_DNA"/>
</dbReference>
<name>A0A1L9QLG2_9CYAN</name>
<comment type="caution">
    <text evidence="2">The sequence shown here is derived from an EMBL/GenBank/DDBJ whole genome shotgun (WGS) entry which is preliminary data.</text>
</comment>
<keyword evidence="3" id="KW-1185">Reference proteome</keyword>
<evidence type="ECO:0008006" key="4">
    <source>
        <dbReference type="Google" id="ProtNLM"/>
    </source>
</evidence>
<dbReference type="AlphaFoldDB" id="A0A1L9QLG2"/>
<feature type="signal peptide" evidence="1">
    <location>
        <begin position="1"/>
        <end position="23"/>
    </location>
</feature>
<sequence>MKALKMVALVGGVAIATVTGAMVATNPKSSNYEEFASQQLVEYLQENVCDKADQSFGNILQESCDNFLQEARPQLQTIIAQRTERQDYILFSVYRTNLSIAAFLPAYEFETLGVFSHFHILKAEERSAQ</sequence>
<proteinExistence type="predicted"/>
<dbReference type="Pfam" id="PF14271">
    <property type="entry name" value="DUF4359"/>
    <property type="match status" value="1"/>
</dbReference>
<dbReference type="InterPro" id="IPR025578">
    <property type="entry name" value="DUF4359"/>
</dbReference>
<evidence type="ECO:0000256" key="1">
    <source>
        <dbReference type="SAM" id="SignalP"/>
    </source>
</evidence>
<dbReference type="STRING" id="1925591.BI308_21590"/>
<reference evidence="2" key="1">
    <citation type="submission" date="2016-10" db="EMBL/GenBank/DDBJ databases">
        <title>CRISPR-Cas defence system in Roseofilum reptotaenium: evidence of a bacteriophage-cyanobacterium arms race in the coral black band disease.</title>
        <authorList>
            <person name="Buerger P."/>
            <person name="Wood-Charlson E.M."/>
            <person name="Weynberg K.D."/>
            <person name="Willis B."/>
            <person name="Van Oppen M.J."/>
        </authorList>
    </citation>
    <scope>NUCLEOTIDE SEQUENCE [LARGE SCALE GENOMIC DNA]</scope>
    <source>
        <strain evidence="2">AO1-A</strain>
    </source>
</reference>
<gene>
    <name evidence="2" type="ORF">BI308_21590</name>
</gene>
<accession>A0A1L9QLG2</accession>
<dbReference type="Proteomes" id="UP000183940">
    <property type="component" value="Unassembled WGS sequence"/>
</dbReference>
<evidence type="ECO:0000313" key="3">
    <source>
        <dbReference type="Proteomes" id="UP000183940"/>
    </source>
</evidence>
<evidence type="ECO:0000313" key="2">
    <source>
        <dbReference type="EMBL" id="OJJ19675.1"/>
    </source>
</evidence>